<dbReference type="PANTHER" id="PTHR22826">
    <property type="entry name" value="RHO GUANINE EXCHANGE FACTOR-RELATED"/>
    <property type="match status" value="1"/>
</dbReference>
<evidence type="ECO:0000256" key="1">
    <source>
        <dbReference type="ARBA" id="ARBA00022658"/>
    </source>
</evidence>
<name>A0A8C7E1K4_NAJNA</name>
<dbReference type="Ensembl" id="ENSNNAT00000017725.1">
    <property type="protein sequence ID" value="ENSNNAP00000016889.1"/>
    <property type="gene ID" value="ENSNNAG00000011227.1"/>
</dbReference>
<dbReference type="GO" id="GO:0005085">
    <property type="term" value="F:guanyl-nucleotide exchange factor activity"/>
    <property type="evidence" value="ECO:0007669"/>
    <property type="project" value="UniProtKB-KW"/>
</dbReference>
<dbReference type="GO" id="GO:0005737">
    <property type="term" value="C:cytoplasm"/>
    <property type="evidence" value="ECO:0007669"/>
    <property type="project" value="TreeGrafter"/>
</dbReference>
<protein>
    <submittedName>
        <fullName evidence="2">MCF.2 cell line derived transforming sequence-like 2</fullName>
    </submittedName>
</protein>
<reference evidence="2" key="1">
    <citation type="submission" date="2025-08" db="UniProtKB">
        <authorList>
            <consortium name="Ensembl"/>
        </authorList>
    </citation>
    <scope>IDENTIFICATION</scope>
</reference>
<dbReference type="PANTHER" id="PTHR22826:SF201">
    <property type="entry name" value="GUANINE NUCLEOTIDE EXCHANGE FACTOR MCF2L2-RELATED"/>
    <property type="match status" value="1"/>
</dbReference>
<organism evidence="2 3">
    <name type="scientific">Naja naja</name>
    <name type="common">Indian cobra</name>
    <dbReference type="NCBI Taxonomy" id="35670"/>
    <lineage>
        <taxon>Eukaryota</taxon>
        <taxon>Metazoa</taxon>
        <taxon>Chordata</taxon>
        <taxon>Craniata</taxon>
        <taxon>Vertebrata</taxon>
        <taxon>Euteleostomi</taxon>
        <taxon>Lepidosauria</taxon>
        <taxon>Squamata</taxon>
        <taxon>Bifurcata</taxon>
        <taxon>Unidentata</taxon>
        <taxon>Episquamata</taxon>
        <taxon>Toxicofera</taxon>
        <taxon>Serpentes</taxon>
        <taxon>Colubroidea</taxon>
        <taxon>Elapidae</taxon>
        <taxon>Elapinae</taxon>
        <taxon>Naja</taxon>
    </lineage>
</organism>
<dbReference type="InterPro" id="IPR051336">
    <property type="entry name" value="RhoGEF_Guanine_NuclExch_SF"/>
</dbReference>
<evidence type="ECO:0000313" key="2">
    <source>
        <dbReference type="Ensembl" id="ENSNNAP00000016889.1"/>
    </source>
</evidence>
<keyword evidence="3" id="KW-1185">Reference proteome</keyword>
<dbReference type="OrthoDB" id="10004999at2759"/>
<gene>
    <name evidence="2" type="primary">MCF2L2</name>
</gene>
<accession>A0A8C7E1K4</accession>
<keyword evidence="1" id="KW-0344">Guanine-nucleotide releasing factor</keyword>
<dbReference type="GeneTree" id="ENSGT00940000161734"/>
<evidence type="ECO:0000313" key="3">
    <source>
        <dbReference type="Proteomes" id="UP000694559"/>
    </source>
</evidence>
<reference evidence="2" key="2">
    <citation type="submission" date="2025-09" db="UniProtKB">
        <authorList>
            <consortium name="Ensembl"/>
        </authorList>
    </citation>
    <scope>IDENTIFICATION</scope>
</reference>
<dbReference type="AlphaFoldDB" id="A0A8C7E1K4"/>
<sequence length="140" mass="15645">MRSIVDSLRLKEWGLEDVTTESDEIMQQEIRPVTAVEIIEQLHRQFAILSGGRGKDGAPIITFPEYPGFSEIPDEDFLNVVTYLTSIPSLEAASIGFITIIDRRRDKWSAVKASLTRIALHSHCILQIWGGGGRFSCLCP</sequence>
<dbReference type="Proteomes" id="UP000694559">
    <property type="component" value="Unplaced"/>
</dbReference>
<proteinExistence type="predicted"/>